<evidence type="ECO:0000313" key="1">
    <source>
        <dbReference type="EMBL" id="STO96339.1"/>
    </source>
</evidence>
<accession>A0A377J1W7</accession>
<gene>
    <name evidence="1" type="ORF">NCTC12410_00148</name>
</gene>
<proteinExistence type="predicted"/>
<evidence type="ECO:0000313" key="2">
    <source>
        <dbReference type="Proteomes" id="UP000254841"/>
    </source>
</evidence>
<dbReference type="OrthoDB" id="5329395at2"/>
<dbReference type="RefSeq" id="WP_115010682.1">
    <property type="nucleotide sequence ID" value="NZ_UGHV01000001.1"/>
</dbReference>
<dbReference type="EMBL" id="UGHV01000001">
    <property type="protein sequence ID" value="STO96339.1"/>
    <property type="molecule type" value="Genomic_DNA"/>
</dbReference>
<evidence type="ECO:0008006" key="3">
    <source>
        <dbReference type="Google" id="ProtNLM"/>
    </source>
</evidence>
<name>A0A377J1W7_9HELI</name>
<reference evidence="1 2" key="1">
    <citation type="submission" date="2018-06" db="EMBL/GenBank/DDBJ databases">
        <authorList>
            <consortium name="Pathogen Informatics"/>
            <person name="Doyle S."/>
        </authorList>
    </citation>
    <scope>NUCLEOTIDE SEQUENCE [LARGE SCALE GENOMIC DNA]</scope>
    <source>
        <strain evidence="1 2">NCTC12410</strain>
    </source>
</reference>
<protein>
    <recommendedName>
        <fullName evidence="3">Outer membrane protein</fullName>
    </recommendedName>
</protein>
<sequence length="277" mass="30862">MRYILQGILLATLCTAGYAEGLVYKSGFYSSLGFYTGYYHYGEIDRNGGRVMRMDTAMFGLSGQLGNVTSFGLKLDATARFNYALGQYTGGILDPDNKDRNGKALRQPVGALAGDVELRVGYDLLHFLPTSSLFLQSGVSYHANRTEIISMLRYQGYLYLPIELEGHSQISQTLALSYGGGYRYLIFGNHFSQSTRFGFMDNYSVLQHDGFGALGYIGANFLTKDGGMRSVRLVYEYWSIEAAQGAPIRSIYTGQPVTLYEPKNSTHRVFLQYSFGF</sequence>
<dbReference type="Proteomes" id="UP000254841">
    <property type="component" value="Unassembled WGS sequence"/>
</dbReference>
<organism evidence="1 2">
    <name type="scientific">Helicobacter canis</name>
    <dbReference type="NCBI Taxonomy" id="29419"/>
    <lineage>
        <taxon>Bacteria</taxon>
        <taxon>Pseudomonadati</taxon>
        <taxon>Campylobacterota</taxon>
        <taxon>Epsilonproteobacteria</taxon>
        <taxon>Campylobacterales</taxon>
        <taxon>Helicobacteraceae</taxon>
        <taxon>Helicobacter</taxon>
    </lineage>
</organism>
<dbReference type="AlphaFoldDB" id="A0A377J1W7"/>